<protein>
    <submittedName>
        <fullName evidence="1">Uncharacterized protein</fullName>
    </submittedName>
</protein>
<accession>A0A917DW28</accession>
<dbReference type="OrthoDB" id="7428630at2"/>
<reference evidence="1" key="2">
    <citation type="submission" date="2020-09" db="EMBL/GenBank/DDBJ databases">
        <authorList>
            <person name="Sun Q."/>
            <person name="Zhou Y."/>
        </authorList>
    </citation>
    <scope>NUCLEOTIDE SEQUENCE</scope>
    <source>
        <strain evidence="1">CGMCC 1.15360</strain>
    </source>
</reference>
<evidence type="ECO:0000313" key="2">
    <source>
        <dbReference type="Proteomes" id="UP000612349"/>
    </source>
</evidence>
<evidence type="ECO:0000313" key="1">
    <source>
        <dbReference type="EMBL" id="GGD76077.1"/>
    </source>
</evidence>
<dbReference type="RefSeq" id="WP_066770158.1">
    <property type="nucleotide sequence ID" value="NZ_BMIP01000006.1"/>
</dbReference>
<dbReference type="Proteomes" id="UP000612349">
    <property type="component" value="Unassembled WGS sequence"/>
</dbReference>
<organism evidence="1 2">
    <name type="scientific">Croceicoccus mobilis</name>
    <dbReference type="NCBI Taxonomy" id="1703339"/>
    <lineage>
        <taxon>Bacteria</taxon>
        <taxon>Pseudomonadati</taxon>
        <taxon>Pseudomonadota</taxon>
        <taxon>Alphaproteobacteria</taxon>
        <taxon>Sphingomonadales</taxon>
        <taxon>Erythrobacteraceae</taxon>
        <taxon>Croceicoccus</taxon>
    </lineage>
</organism>
<name>A0A917DW28_9SPHN</name>
<dbReference type="EMBL" id="BMIP01000006">
    <property type="protein sequence ID" value="GGD76077.1"/>
    <property type="molecule type" value="Genomic_DNA"/>
</dbReference>
<sequence>MIHAATPAIRVPLRMPLNQPLARRRAAVQGWFGRKIAPHLPEIKQEEPQELFWGINTNDAKDFLMAYCACFMAVIGFFA</sequence>
<keyword evidence="2" id="KW-1185">Reference proteome</keyword>
<reference evidence="1" key="1">
    <citation type="journal article" date="2014" name="Int. J. Syst. Evol. Microbiol.">
        <title>Complete genome sequence of Corynebacterium casei LMG S-19264T (=DSM 44701T), isolated from a smear-ripened cheese.</title>
        <authorList>
            <consortium name="US DOE Joint Genome Institute (JGI-PGF)"/>
            <person name="Walter F."/>
            <person name="Albersmeier A."/>
            <person name="Kalinowski J."/>
            <person name="Ruckert C."/>
        </authorList>
    </citation>
    <scope>NUCLEOTIDE SEQUENCE</scope>
    <source>
        <strain evidence="1">CGMCC 1.15360</strain>
    </source>
</reference>
<dbReference type="AlphaFoldDB" id="A0A917DW28"/>
<proteinExistence type="predicted"/>
<gene>
    <name evidence="1" type="ORF">GCM10010990_27150</name>
</gene>
<comment type="caution">
    <text evidence="1">The sequence shown here is derived from an EMBL/GenBank/DDBJ whole genome shotgun (WGS) entry which is preliminary data.</text>
</comment>